<protein>
    <submittedName>
        <fullName evidence="3">Uncharacterized protein</fullName>
    </submittedName>
</protein>
<sequence length="563" mass="61929">MRRLTRIPAFAAAVLSVALPAAAQAQRSAFGVDWSCGYEEGKVFVQRLKRANQEDLSCLVGAGFLDEALPRIGGRMDEDRQRLRMLLRLLVEQDPEAEAFFEKELAEGTDEAAMWLLIANGERGLQSSDRRTRNVAVNLFISLPPWTREMYASKLADALLAEGDTRAALTLATALRTIAVRDDELARAAMIQARVIEVVGSTDEAVALYQEASELGNDRLQAEADLRRIALMWRTGYITTDEAVAVLQELVTIWRGEDLGTGITLALARAYYFDQQLPQALRLLYSVAGSNAPEDVREEATRRIKAIAEDLFIRRLDPATIGDLMDVYELVRPLVAEPDSFWLGDLKLAEILVEAGLMTRTEMLMRNATPARVAAEGGNAALLSAAQLMIAFNDRPAARAYLGALPRQELSTEDRETFDLVEARALDIEDLPSLLQPGTRREVLAIVTERAWAEEAYGLYAAASALSNDRPTWRQPAAKYLSRGERLPREDAEQVADVRLRALSSAPKPSVYHANDLRPLLAPSAEVAGLASTLTQIGQELSEEASKSAPADADAQARNERTK</sequence>
<reference evidence="4" key="1">
    <citation type="journal article" date="2019" name="Int. J. Syst. Evol. Microbiol.">
        <title>The Global Catalogue of Microorganisms (GCM) 10K type strain sequencing project: providing services to taxonomists for standard genome sequencing and annotation.</title>
        <authorList>
            <consortium name="The Broad Institute Genomics Platform"/>
            <consortium name="The Broad Institute Genome Sequencing Center for Infectious Disease"/>
            <person name="Wu L."/>
            <person name="Ma J."/>
        </authorList>
    </citation>
    <scope>NUCLEOTIDE SEQUENCE [LARGE SCALE GENOMIC DNA]</scope>
    <source>
        <strain evidence="4">KCTC 22245</strain>
    </source>
</reference>
<evidence type="ECO:0000313" key="3">
    <source>
        <dbReference type="EMBL" id="MFC3303151.1"/>
    </source>
</evidence>
<dbReference type="Gene3D" id="1.25.40.10">
    <property type="entry name" value="Tetratricopeptide repeat domain"/>
    <property type="match status" value="1"/>
</dbReference>
<evidence type="ECO:0000256" key="1">
    <source>
        <dbReference type="SAM" id="MobiDB-lite"/>
    </source>
</evidence>
<evidence type="ECO:0000313" key="4">
    <source>
        <dbReference type="Proteomes" id="UP001595607"/>
    </source>
</evidence>
<dbReference type="Proteomes" id="UP001595607">
    <property type="component" value="Unassembled WGS sequence"/>
</dbReference>
<name>A0ABV7MCI0_9PROT</name>
<feature type="chain" id="PRO_5045101622" evidence="2">
    <location>
        <begin position="24"/>
        <end position="563"/>
    </location>
</feature>
<accession>A0ABV7MCI0</accession>
<dbReference type="InterPro" id="IPR011990">
    <property type="entry name" value="TPR-like_helical_dom_sf"/>
</dbReference>
<organism evidence="3 4">
    <name type="scientific">Parvularcula lutaonensis</name>
    <dbReference type="NCBI Taxonomy" id="491923"/>
    <lineage>
        <taxon>Bacteria</taxon>
        <taxon>Pseudomonadati</taxon>
        <taxon>Pseudomonadota</taxon>
        <taxon>Alphaproteobacteria</taxon>
        <taxon>Parvularculales</taxon>
        <taxon>Parvularculaceae</taxon>
        <taxon>Parvularcula</taxon>
    </lineage>
</organism>
<proteinExistence type="predicted"/>
<dbReference type="RefSeq" id="WP_189575419.1">
    <property type="nucleotide sequence ID" value="NZ_BMXU01000002.1"/>
</dbReference>
<gene>
    <name evidence="3" type="ORF">ACFONP_10450</name>
</gene>
<feature type="region of interest" description="Disordered" evidence="1">
    <location>
        <begin position="540"/>
        <end position="563"/>
    </location>
</feature>
<dbReference type="EMBL" id="JBHRVA010000003">
    <property type="protein sequence ID" value="MFC3303151.1"/>
    <property type="molecule type" value="Genomic_DNA"/>
</dbReference>
<keyword evidence="2" id="KW-0732">Signal</keyword>
<keyword evidence="4" id="KW-1185">Reference proteome</keyword>
<feature type="signal peptide" evidence="2">
    <location>
        <begin position="1"/>
        <end position="23"/>
    </location>
</feature>
<comment type="caution">
    <text evidence="3">The sequence shown here is derived from an EMBL/GenBank/DDBJ whole genome shotgun (WGS) entry which is preliminary data.</text>
</comment>
<evidence type="ECO:0000256" key="2">
    <source>
        <dbReference type="SAM" id="SignalP"/>
    </source>
</evidence>